<dbReference type="AlphaFoldDB" id="I2GY90"/>
<dbReference type="SUPFAM" id="SSF48371">
    <property type="entry name" value="ARM repeat"/>
    <property type="match status" value="1"/>
</dbReference>
<dbReference type="InterPro" id="IPR013918">
    <property type="entry name" value="Nucleotide_exch_fac_Fes1"/>
</dbReference>
<dbReference type="GO" id="GO:0000774">
    <property type="term" value="F:adenyl-nucleotide exchange factor activity"/>
    <property type="evidence" value="ECO:0007669"/>
    <property type="project" value="EnsemblFungi"/>
</dbReference>
<organism evidence="6 7">
    <name type="scientific">Henningerozyma blattae (strain ATCC 34711 / CBS 6284 / DSM 70876 / NBRC 10599 / NRRL Y-10934 / UCD 77-7)</name>
    <name type="common">Yeast</name>
    <name type="synonym">Tetrapisispora blattae</name>
    <dbReference type="NCBI Taxonomy" id="1071380"/>
    <lineage>
        <taxon>Eukaryota</taxon>
        <taxon>Fungi</taxon>
        <taxon>Dikarya</taxon>
        <taxon>Ascomycota</taxon>
        <taxon>Saccharomycotina</taxon>
        <taxon>Saccharomycetes</taxon>
        <taxon>Saccharomycetales</taxon>
        <taxon>Saccharomycetaceae</taxon>
        <taxon>Henningerozyma</taxon>
    </lineage>
</organism>
<reference evidence="6 7" key="1">
    <citation type="journal article" date="2011" name="Proc. Natl. Acad. Sci. U.S.A.">
        <title>Evolutionary erosion of yeast sex chromosomes by mating-type switching accidents.</title>
        <authorList>
            <person name="Gordon J.L."/>
            <person name="Armisen D."/>
            <person name="Proux-Wera E."/>
            <person name="Oheigeartaigh S.S."/>
            <person name="Byrne K.P."/>
            <person name="Wolfe K.H."/>
        </authorList>
    </citation>
    <scope>NUCLEOTIDE SEQUENCE [LARGE SCALE GENOMIC DNA]</scope>
    <source>
        <strain evidence="7">ATCC 34711 / CBS 6284 / DSM 70876 / NBRC 10599 / NRRL Y-10934 / UCD 77-7</strain>
    </source>
</reference>
<dbReference type="KEGG" id="tbl:TBLA_0B02500"/>
<dbReference type="GO" id="GO:0005783">
    <property type="term" value="C:endoplasmic reticulum"/>
    <property type="evidence" value="ECO:0007669"/>
    <property type="project" value="TreeGrafter"/>
</dbReference>
<sequence>MEKLLHWSIVNAQGDKEEIAKAGAPDPRLLEQLFGKGNQVDDPTLMKEALLVAKNKVATAENRIIALENFEMLIENLDNANNIENMKMWEPLINLLVEENLEIVALVCSIIGTAVQNNVDSQTNFTKYENGMKTLIELANTTSNIDVKIKALYALSNTIRNNEKASAKFKELNGLDVISPILKDKTVKPKIKLRTINLLSAYMSTININEEFVTALRKDNIISTIIERLQEDTDLNLIDRILNFLSQLYASKIKLTDAEKATLEKGFNSIQHLQDSLNEEDFASTKSFL</sequence>
<comment type="similarity">
    <text evidence="1">Belongs to the FES1 family.</text>
</comment>
<dbReference type="STRING" id="1071380.I2GY90"/>
<evidence type="ECO:0000256" key="1">
    <source>
        <dbReference type="ARBA" id="ARBA00011045"/>
    </source>
</evidence>
<dbReference type="GO" id="GO:0071629">
    <property type="term" value="P:cytoplasm protein quality control by the ubiquitin-proteasome system"/>
    <property type="evidence" value="ECO:0007669"/>
    <property type="project" value="EnsemblFungi"/>
</dbReference>
<dbReference type="Proteomes" id="UP000002866">
    <property type="component" value="Chromosome 2"/>
</dbReference>
<accession>I2GY90</accession>
<evidence type="ECO:0000256" key="2">
    <source>
        <dbReference type="ARBA" id="ARBA00015214"/>
    </source>
</evidence>
<gene>
    <name evidence="6" type="primary">TBLA0B02500</name>
    <name evidence="6" type="ORF">TBLA_0B02500</name>
</gene>
<dbReference type="Gene3D" id="1.25.10.10">
    <property type="entry name" value="Leucine-rich Repeat Variant"/>
    <property type="match status" value="1"/>
</dbReference>
<dbReference type="InterPro" id="IPR050693">
    <property type="entry name" value="Hsp70_NEF-Inhibitors"/>
</dbReference>
<evidence type="ECO:0000313" key="7">
    <source>
        <dbReference type="Proteomes" id="UP000002866"/>
    </source>
</evidence>
<evidence type="ECO:0000259" key="5">
    <source>
        <dbReference type="Pfam" id="PF08609"/>
    </source>
</evidence>
<dbReference type="InterPro" id="IPR011989">
    <property type="entry name" value="ARM-like"/>
</dbReference>
<keyword evidence="4" id="KW-0677">Repeat</keyword>
<dbReference type="GeneID" id="14494504"/>
<dbReference type="EMBL" id="HE806317">
    <property type="protein sequence ID" value="CCH59092.1"/>
    <property type="molecule type" value="Genomic_DNA"/>
</dbReference>
<dbReference type="InParanoid" id="I2GY90"/>
<dbReference type="InterPro" id="IPR016024">
    <property type="entry name" value="ARM-type_fold"/>
</dbReference>
<keyword evidence="7" id="KW-1185">Reference proteome</keyword>
<dbReference type="RefSeq" id="XP_004178611.1">
    <property type="nucleotide sequence ID" value="XM_004178563.1"/>
</dbReference>
<dbReference type="PANTHER" id="PTHR19316">
    <property type="entry name" value="PROTEIN FOLDING REGULATOR"/>
    <property type="match status" value="1"/>
</dbReference>
<feature type="domain" description="Nucleotide exchange factor Fes1" evidence="5">
    <location>
        <begin position="1"/>
        <end position="83"/>
    </location>
</feature>
<dbReference type="OMA" id="LHWSIAN"/>
<name>I2GY90_HENB6</name>
<dbReference type="eggNOG" id="KOG2160">
    <property type="taxonomic scope" value="Eukaryota"/>
</dbReference>
<dbReference type="Pfam" id="PF08609">
    <property type="entry name" value="Fes1"/>
    <property type="match status" value="1"/>
</dbReference>
<protein>
    <recommendedName>
        <fullName evidence="3">Hsp70 nucleotide exchange factor FES1</fullName>
    </recommendedName>
    <alternativeName>
        <fullName evidence="2">Hsp70 nucleotide exchange factor fes1</fullName>
    </alternativeName>
</protein>
<dbReference type="OrthoDB" id="10250458at2759"/>
<proteinExistence type="inferred from homology"/>
<dbReference type="HOGENOM" id="CLU_046722_1_0_1"/>
<dbReference type="GO" id="GO:0005829">
    <property type="term" value="C:cytosol"/>
    <property type="evidence" value="ECO:0007669"/>
    <property type="project" value="EnsemblFungi"/>
</dbReference>
<evidence type="ECO:0000256" key="4">
    <source>
        <dbReference type="ARBA" id="ARBA00022737"/>
    </source>
</evidence>
<dbReference type="FunCoup" id="I2GY90">
    <property type="interactions" value="240"/>
</dbReference>
<dbReference type="PANTHER" id="PTHR19316:SF18">
    <property type="entry name" value="HSP70-BINDING PROTEIN 1"/>
    <property type="match status" value="1"/>
</dbReference>
<evidence type="ECO:0000256" key="3">
    <source>
        <dbReference type="ARBA" id="ARBA00020719"/>
    </source>
</evidence>
<evidence type="ECO:0000313" key="6">
    <source>
        <dbReference type="EMBL" id="CCH59092.1"/>
    </source>
</evidence>